<evidence type="ECO:0000313" key="2">
    <source>
        <dbReference type="EMBL" id="AVF25143.1"/>
    </source>
</evidence>
<dbReference type="AlphaFoldDB" id="A0A2L1TWT6"/>
<evidence type="ECO:0000313" key="3">
    <source>
        <dbReference type="Proteomes" id="UP000239833"/>
    </source>
</evidence>
<dbReference type="InterPro" id="IPR048009">
    <property type="entry name" value="NGRR_dom"/>
</dbReference>
<evidence type="ECO:0000256" key="1">
    <source>
        <dbReference type="SAM" id="MobiDB-lite"/>
    </source>
</evidence>
<gene>
    <name evidence="2" type="ORF">ERICIII_00938</name>
</gene>
<dbReference type="RefSeq" id="WP_158672729.1">
    <property type="nucleotide sequence ID" value="NZ_CP019655.1"/>
</dbReference>
<protein>
    <submittedName>
        <fullName evidence="2">Uncharacterized protein</fullName>
    </submittedName>
</protein>
<accession>A0A2L1TWT6</accession>
<dbReference type="Proteomes" id="UP000239833">
    <property type="component" value="Chromosome"/>
</dbReference>
<organism evidence="2 3">
    <name type="scientific">Paenibacillus larvae subsp. larvae</name>
    <dbReference type="NCBI Taxonomy" id="147375"/>
    <lineage>
        <taxon>Bacteria</taxon>
        <taxon>Bacillati</taxon>
        <taxon>Bacillota</taxon>
        <taxon>Bacilli</taxon>
        <taxon>Bacillales</taxon>
        <taxon>Paenibacillaceae</taxon>
        <taxon>Paenibacillus</taxon>
    </lineage>
</organism>
<dbReference type="GeneID" id="64217752"/>
<feature type="compositionally biased region" description="Basic residues" evidence="1">
    <location>
        <begin position="1"/>
        <end position="10"/>
    </location>
</feature>
<sequence length="322" mass="36316">MRKRDRKHPPASHLSEARRHLPVQKKGRQRGDSRGWNKWQEAYQRLFNTHLPDGSTDIVFTSSQADDLVKLLEVLSAEIPLALSNPNPASMSRLHSLFHQFRALFFTIPLPVSQAESNCSCIDDVLSLLHSFPYPAFDLAGRIQYWLDGLDMIFTGLRTGEVYKEKLLNALKSVVGQIKESYPVSEEEVILFPESLIQPFIHLLQNLPVGICLALVNKDSDSIRRLKNMVAQLAFMFSQIRLDPDSFTLISTLIGRVQSLLHQTPLPAKELISQLTGLLHEICIRIPLFNVRFQAKQTITTLLQSVQESIGKVSGNLANGRT</sequence>
<reference evidence="3" key="1">
    <citation type="submission" date="2017-02" db="EMBL/GenBank/DDBJ databases">
        <title>Delineation of Paenibacillus larvae strains originating from foulbrood outbreaks.</title>
        <authorList>
            <person name="Beims H."/>
            <person name="Bunk B."/>
            <person name="Sproeer C."/>
            <person name="Mohr K.I."/>
            <person name="Pradella S."/>
            <person name="Guenther G."/>
            <person name="Rohde M."/>
            <person name="von der Ohe W."/>
            <person name="Steinert M."/>
        </authorList>
    </citation>
    <scope>NUCLEOTIDE SEQUENCE [LARGE SCALE GENOMIC DNA]</scope>
    <source>
        <strain evidence="3">Eric_III</strain>
    </source>
</reference>
<dbReference type="NCBIfam" id="NF033172">
    <property type="entry name" value="N_to_GlyXaaXaa"/>
    <property type="match status" value="1"/>
</dbReference>
<dbReference type="EMBL" id="CP019655">
    <property type="protein sequence ID" value="AVF25143.1"/>
    <property type="molecule type" value="Genomic_DNA"/>
</dbReference>
<proteinExistence type="predicted"/>
<feature type="region of interest" description="Disordered" evidence="1">
    <location>
        <begin position="1"/>
        <end position="34"/>
    </location>
</feature>
<name>A0A2L1TWT6_9BACL</name>